<proteinExistence type="predicted"/>
<dbReference type="EMBL" id="RCSW01000001">
    <property type="protein sequence ID" value="KAF7955021.1"/>
    <property type="molecule type" value="Genomic_DNA"/>
</dbReference>
<dbReference type="GeneID" id="62143869"/>
<gene>
    <name evidence="2" type="ORF">EAE97_000280</name>
</gene>
<evidence type="ECO:0000256" key="1">
    <source>
        <dbReference type="SAM" id="SignalP"/>
    </source>
</evidence>
<comment type="caution">
    <text evidence="2">The sequence shown here is derived from an EMBL/GenBank/DDBJ whole genome shotgun (WGS) entry which is preliminary data.</text>
</comment>
<sequence>MGIGDRFWCELFTLYTLCLGCLAAAQREVVSSPSALRENLKCLFTWDECEVCRLYELVFANG</sequence>
<feature type="signal peptide" evidence="1">
    <location>
        <begin position="1"/>
        <end position="23"/>
    </location>
</feature>
<evidence type="ECO:0008006" key="4">
    <source>
        <dbReference type="Google" id="ProtNLM"/>
    </source>
</evidence>
<protein>
    <recommendedName>
        <fullName evidence="4">Secreted protein</fullName>
    </recommendedName>
</protein>
<keyword evidence="1" id="KW-0732">Signal</keyword>
<evidence type="ECO:0000313" key="3">
    <source>
        <dbReference type="Proteomes" id="UP000710849"/>
    </source>
</evidence>
<dbReference type="RefSeq" id="XP_038738151.1">
    <property type="nucleotide sequence ID" value="XM_038870790.1"/>
</dbReference>
<name>A0A9P5IV22_9HELO</name>
<dbReference type="AlphaFoldDB" id="A0A9P5IV22"/>
<accession>A0A9P5IV22</accession>
<organism evidence="2 3">
    <name type="scientific">Botrytis byssoidea</name>
    <dbReference type="NCBI Taxonomy" id="139641"/>
    <lineage>
        <taxon>Eukaryota</taxon>
        <taxon>Fungi</taxon>
        <taxon>Dikarya</taxon>
        <taxon>Ascomycota</taxon>
        <taxon>Pezizomycotina</taxon>
        <taxon>Leotiomycetes</taxon>
        <taxon>Helotiales</taxon>
        <taxon>Sclerotiniaceae</taxon>
        <taxon>Botrytis</taxon>
    </lineage>
</organism>
<reference evidence="2 3" key="1">
    <citation type="journal article" date="2020" name="Genome Biol. Evol.">
        <title>Comparative genomics of Sclerotiniaceae.</title>
        <authorList>
            <person name="Valero Jimenez C.A."/>
            <person name="Steentjes M."/>
            <person name="Scholten O.E."/>
            <person name="Van Kan J.A.L."/>
        </authorList>
    </citation>
    <scope>NUCLEOTIDE SEQUENCE [LARGE SCALE GENOMIC DNA]</scope>
    <source>
        <strain evidence="2 3">MUCL 94</strain>
    </source>
</reference>
<evidence type="ECO:0000313" key="2">
    <source>
        <dbReference type="EMBL" id="KAF7955021.1"/>
    </source>
</evidence>
<dbReference type="Proteomes" id="UP000710849">
    <property type="component" value="Unassembled WGS sequence"/>
</dbReference>
<keyword evidence="3" id="KW-1185">Reference proteome</keyword>
<feature type="chain" id="PRO_5040277553" description="Secreted protein" evidence="1">
    <location>
        <begin position="24"/>
        <end position="62"/>
    </location>
</feature>